<evidence type="ECO:0000313" key="8">
    <source>
        <dbReference type="Proteomes" id="UP000750334"/>
    </source>
</evidence>
<dbReference type="AlphaFoldDB" id="A0A9P6WDS5"/>
<dbReference type="PANTHER" id="PTHR31274:SF3">
    <property type="entry name" value="PROTEIN ECM3"/>
    <property type="match status" value="1"/>
</dbReference>
<dbReference type="InterPro" id="IPR040254">
    <property type="entry name" value="Ecm3-like"/>
</dbReference>
<dbReference type="GO" id="GO:0016020">
    <property type="term" value="C:membrane"/>
    <property type="evidence" value="ECO:0007669"/>
    <property type="project" value="UniProtKB-SubCell"/>
</dbReference>
<dbReference type="OrthoDB" id="435607at2759"/>
<feature type="compositionally biased region" description="Low complexity" evidence="5">
    <location>
        <begin position="196"/>
        <end position="214"/>
    </location>
</feature>
<dbReference type="GO" id="GO:0055085">
    <property type="term" value="P:transmembrane transport"/>
    <property type="evidence" value="ECO:0007669"/>
    <property type="project" value="InterPro"/>
</dbReference>
<evidence type="ECO:0000256" key="6">
    <source>
        <dbReference type="SAM" id="Phobius"/>
    </source>
</evidence>
<evidence type="ECO:0000256" key="4">
    <source>
        <dbReference type="ARBA" id="ARBA00023136"/>
    </source>
</evidence>
<accession>A0A9P6WDS5</accession>
<dbReference type="InterPro" id="IPR004776">
    <property type="entry name" value="Mem_transp_PIN-like"/>
</dbReference>
<keyword evidence="3 6" id="KW-1133">Transmembrane helix</keyword>
<feature type="region of interest" description="Disordered" evidence="5">
    <location>
        <begin position="265"/>
        <end position="322"/>
    </location>
</feature>
<evidence type="ECO:0000256" key="3">
    <source>
        <dbReference type="ARBA" id="ARBA00022989"/>
    </source>
</evidence>
<feature type="transmembrane region" description="Helical" evidence="6">
    <location>
        <begin position="497"/>
        <end position="517"/>
    </location>
</feature>
<feature type="transmembrane region" description="Helical" evidence="6">
    <location>
        <begin position="19"/>
        <end position="37"/>
    </location>
</feature>
<feature type="compositionally biased region" description="Low complexity" evidence="5">
    <location>
        <begin position="273"/>
        <end position="311"/>
    </location>
</feature>
<evidence type="ECO:0000313" key="7">
    <source>
        <dbReference type="EMBL" id="KAG0671348.1"/>
    </source>
</evidence>
<comment type="caution">
    <text evidence="7">The sequence shown here is derived from an EMBL/GenBank/DDBJ whole genome shotgun (WGS) entry which is preliminary data.</text>
</comment>
<name>A0A9P6WDS5_MAUEX</name>
<evidence type="ECO:0000256" key="5">
    <source>
        <dbReference type="SAM" id="MobiDB-lite"/>
    </source>
</evidence>
<proteinExistence type="predicted"/>
<feature type="transmembrane region" description="Helical" evidence="6">
    <location>
        <begin position="43"/>
        <end position="61"/>
    </location>
</feature>
<dbReference type="Proteomes" id="UP000750334">
    <property type="component" value="Unassembled WGS sequence"/>
</dbReference>
<feature type="transmembrane region" description="Helical" evidence="6">
    <location>
        <begin position="141"/>
        <end position="164"/>
    </location>
</feature>
<keyword evidence="2 6" id="KW-0812">Transmembrane</keyword>
<sequence length="635" mass="68982">MTISIGEAIWASVKPIIKIYLIILTGIILSKLALLSVETTRAISDIVLAVLLPCLAFNKIVGSLETKDAKTVGIVAISAVLVYVTGFGAAYLVKSLLPCPPEWQGGILAGGMFPNISDLPIAYLQTMDTFVFTEEEGARGIAVAIIFLATFLLCLFNLGGFRLIEHDFKYADMESQSIISPSLDISTSYSKDDEPSSASSHSASSSLSSDHATSGLQHNGQDSLYTLDSQMASLAPTHTRSSMAPTAISSLPSISTFSSMTQPSSVQAYGEESTTASSSSAISGSTTSRSCTCPTCLATSGTSSSIFSTESHNLRHRNRADSTNTLHSVRSIDQRTTLPLQGLPDVIHEYSNVDQFGRERHASSASGFSNTTMYSNMDGSTYEGSLDEEQRQKLSLMDRIRSAKLTRIITSDATVNKHDIDISGDQILPRIVMKLPGSHLLMFFLTNCLRPCSVAVFAGLFIAFMPWLKALFVTTNHTPDVGLAPDQEPVLSFIMDYTGYLGAASVPFGLLLLGATLGRLQISSLYPGFWKTATLLVVLKLCIMPIFGVLWCDRLVKAGWCTWEEDKMVLFVISMTWGLPTMTTLIYFTASYTPPESPEHAQIDCTSFFIVLQYPLLIITLPFLVTYMLMVQLKA</sequence>
<evidence type="ECO:0000256" key="2">
    <source>
        <dbReference type="ARBA" id="ARBA00022692"/>
    </source>
</evidence>
<feature type="transmembrane region" description="Helical" evidence="6">
    <location>
        <begin position="568"/>
        <end position="588"/>
    </location>
</feature>
<protein>
    <recommendedName>
        <fullName evidence="9">Protein ECM3</fullName>
    </recommendedName>
</protein>
<evidence type="ECO:0000256" key="1">
    <source>
        <dbReference type="ARBA" id="ARBA00004141"/>
    </source>
</evidence>
<evidence type="ECO:0008006" key="9">
    <source>
        <dbReference type="Google" id="ProtNLM"/>
    </source>
</evidence>
<feature type="transmembrane region" description="Helical" evidence="6">
    <location>
        <begin position="73"/>
        <end position="93"/>
    </location>
</feature>
<gene>
    <name evidence="7" type="ORF">C6P45_000802</name>
</gene>
<feature type="transmembrane region" description="Helical" evidence="6">
    <location>
        <begin position="529"/>
        <end position="548"/>
    </location>
</feature>
<dbReference type="EMBL" id="PUHR01000013">
    <property type="protein sequence ID" value="KAG0671348.1"/>
    <property type="molecule type" value="Genomic_DNA"/>
</dbReference>
<keyword evidence="4 6" id="KW-0472">Membrane</keyword>
<feature type="region of interest" description="Disordered" evidence="5">
    <location>
        <begin position="189"/>
        <end position="220"/>
    </location>
</feature>
<feature type="transmembrane region" description="Helical" evidence="6">
    <location>
        <begin position="608"/>
        <end position="630"/>
    </location>
</feature>
<feature type="transmembrane region" description="Helical" evidence="6">
    <location>
        <begin position="440"/>
        <end position="464"/>
    </location>
</feature>
<dbReference type="Pfam" id="PF03547">
    <property type="entry name" value="Mem_trans"/>
    <property type="match status" value="1"/>
</dbReference>
<organism evidence="7 8">
    <name type="scientific">Maudiozyma exigua</name>
    <name type="common">Yeast</name>
    <name type="synonym">Kazachstania exigua</name>
    <dbReference type="NCBI Taxonomy" id="34358"/>
    <lineage>
        <taxon>Eukaryota</taxon>
        <taxon>Fungi</taxon>
        <taxon>Dikarya</taxon>
        <taxon>Ascomycota</taxon>
        <taxon>Saccharomycotina</taxon>
        <taxon>Saccharomycetes</taxon>
        <taxon>Saccharomycetales</taxon>
        <taxon>Saccharomycetaceae</taxon>
        <taxon>Maudiozyma</taxon>
    </lineage>
</organism>
<keyword evidence="8" id="KW-1185">Reference proteome</keyword>
<dbReference type="PANTHER" id="PTHR31274">
    <property type="entry name" value="PROTEIN ECM3"/>
    <property type="match status" value="1"/>
</dbReference>
<comment type="subcellular location">
    <subcellularLocation>
        <location evidence="1">Membrane</location>
        <topology evidence="1">Multi-pass membrane protein</topology>
    </subcellularLocation>
</comment>
<reference evidence="7 8" key="1">
    <citation type="submission" date="2020-11" db="EMBL/GenBank/DDBJ databases">
        <title>Kefir isolates.</title>
        <authorList>
            <person name="Marcisauskas S."/>
            <person name="Kim Y."/>
            <person name="Blasche S."/>
        </authorList>
    </citation>
    <scope>NUCLEOTIDE SEQUENCE [LARGE SCALE GENOMIC DNA]</scope>
    <source>
        <strain evidence="7 8">OG2</strain>
    </source>
</reference>